<dbReference type="EMBL" id="VSWD01000007">
    <property type="protein sequence ID" value="KAK3097174.1"/>
    <property type="molecule type" value="Genomic_DNA"/>
</dbReference>
<dbReference type="SUPFAM" id="SSF81296">
    <property type="entry name" value="E set domains"/>
    <property type="match status" value="2"/>
</dbReference>
<dbReference type="PANTHER" id="PTHR11188">
    <property type="entry name" value="ARRESTIN DOMAIN CONTAINING PROTEIN"/>
    <property type="match status" value="1"/>
</dbReference>
<name>A0AA88YHS8_PINIB</name>
<comment type="similarity">
    <text evidence="1">Belongs to the arrestin family.</text>
</comment>
<evidence type="ECO:0000313" key="3">
    <source>
        <dbReference type="EMBL" id="KAK3097174.1"/>
    </source>
</evidence>
<evidence type="ECO:0000259" key="2">
    <source>
        <dbReference type="SMART" id="SM01017"/>
    </source>
</evidence>
<dbReference type="InterPro" id="IPR014756">
    <property type="entry name" value="Ig_E-set"/>
</dbReference>
<keyword evidence="4" id="KW-1185">Reference proteome</keyword>
<dbReference type="GO" id="GO:0005737">
    <property type="term" value="C:cytoplasm"/>
    <property type="evidence" value="ECO:0007669"/>
    <property type="project" value="TreeGrafter"/>
</dbReference>
<evidence type="ECO:0000256" key="1">
    <source>
        <dbReference type="ARBA" id="ARBA00005298"/>
    </source>
</evidence>
<dbReference type="InterPro" id="IPR011022">
    <property type="entry name" value="Arrestin_C-like"/>
</dbReference>
<dbReference type="InterPro" id="IPR050357">
    <property type="entry name" value="Arrestin_domain-protein"/>
</dbReference>
<dbReference type="InterPro" id="IPR014752">
    <property type="entry name" value="Arrestin-like_C"/>
</dbReference>
<dbReference type="GO" id="GO:0015031">
    <property type="term" value="P:protein transport"/>
    <property type="evidence" value="ECO:0007669"/>
    <property type="project" value="TreeGrafter"/>
</dbReference>
<dbReference type="Pfam" id="PF02752">
    <property type="entry name" value="Arrestin_C"/>
    <property type="match status" value="1"/>
</dbReference>
<feature type="domain" description="Arrestin C-terminal-like" evidence="2">
    <location>
        <begin position="179"/>
        <end position="309"/>
    </location>
</feature>
<dbReference type="Proteomes" id="UP001186944">
    <property type="component" value="Unassembled WGS sequence"/>
</dbReference>
<reference evidence="3" key="1">
    <citation type="submission" date="2019-08" db="EMBL/GenBank/DDBJ databases">
        <title>The improved chromosome-level genome for the pearl oyster Pinctada fucata martensii using PacBio sequencing and Hi-C.</title>
        <authorList>
            <person name="Zheng Z."/>
        </authorList>
    </citation>
    <scope>NUCLEOTIDE SEQUENCE</scope>
    <source>
        <strain evidence="3">ZZ-2019</strain>
        <tissue evidence="3">Adductor muscle</tissue>
    </source>
</reference>
<dbReference type="AlphaFoldDB" id="A0AA88YHS8"/>
<proteinExistence type="inferred from homology"/>
<dbReference type="SMART" id="SM01017">
    <property type="entry name" value="Arrestin_C"/>
    <property type="match status" value="1"/>
</dbReference>
<protein>
    <recommendedName>
        <fullName evidence="2">Arrestin C-terminal-like domain-containing protein</fullName>
    </recommendedName>
</protein>
<gene>
    <name evidence="3" type="ORF">FSP39_007115</name>
</gene>
<organism evidence="3 4">
    <name type="scientific">Pinctada imbricata</name>
    <name type="common">Atlantic pearl-oyster</name>
    <name type="synonym">Pinctada martensii</name>
    <dbReference type="NCBI Taxonomy" id="66713"/>
    <lineage>
        <taxon>Eukaryota</taxon>
        <taxon>Metazoa</taxon>
        <taxon>Spiralia</taxon>
        <taxon>Lophotrochozoa</taxon>
        <taxon>Mollusca</taxon>
        <taxon>Bivalvia</taxon>
        <taxon>Autobranchia</taxon>
        <taxon>Pteriomorphia</taxon>
        <taxon>Pterioida</taxon>
        <taxon>Pterioidea</taxon>
        <taxon>Pteriidae</taxon>
        <taxon>Pinctada</taxon>
    </lineage>
</organism>
<dbReference type="Gene3D" id="2.60.40.640">
    <property type="match status" value="2"/>
</dbReference>
<accession>A0AA88YHS8</accession>
<dbReference type="Pfam" id="PF00339">
    <property type="entry name" value="Arrestin_N"/>
    <property type="match status" value="1"/>
</dbReference>
<comment type="caution">
    <text evidence="3">The sequence shown here is derived from an EMBL/GenBank/DDBJ whole genome shotgun (WGS) entry which is preliminary data.</text>
</comment>
<sequence>MIRPSYFQINFMESNGIFKPGNIIKADLDLILDRPLKLAAIRIYAKGKAFVHWTNQNMRGPGSPRYKVVRHYSANEEYFDFVCTVLKSEEHNKRIILPPGKYSYPFQFQLPPNLPSSFEGQYGYVRYWVKATVEKPWSFDHVTKTAFSVISALDLNSLPDANTSVRNGSHAQLCCLCCLSGPITAQLSLERRGFVSGEPILINAEVDNMSRRKIRQTSVALKMTTTFHSGTKSRSITTQLAKIQHGPVGRGNANTWNEEKLYLPPLPPSFLLGCSIIDIHYTLELQVDPVGPGFEILVPVEIIIGTVPLHSSIQHHARVSQYGADSGTGDLYRTSTTAPERLEFFNSLSVTYSDSIFGSVSIKEDDDPEYTRGNLHFTPVYTFYIWNNYPTT</sequence>
<dbReference type="InterPro" id="IPR011021">
    <property type="entry name" value="Arrestin-like_N"/>
</dbReference>
<evidence type="ECO:0000313" key="4">
    <source>
        <dbReference type="Proteomes" id="UP001186944"/>
    </source>
</evidence>
<dbReference type="PANTHER" id="PTHR11188:SF176">
    <property type="entry name" value="ARRESTIN DOMAIN-CONTAINING PROTEIN 1"/>
    <property type="match status" value="1"/>
</dbReference>